<evidence type="ECO:0000259" key="2">
    <source>
        <dbReference type="Pfam" id="PF24846"/>
    </source>
</evidence>
<reference evidence="3" key="1">
    <citation type="journal article" date="2014" name="Front. Microbiol.">
        <title>High frequency of phylogenetically diverse reductive dehalogenase-homologous genes in deep subseafloor sedimentary metagenomes.</title>
        <authorList>
            <person name="Kawai M."/>
            <person name="Futagami T."/>
            <person name="Toyoda A."/>
            <person name="Takaki Y."/>
            <person name="Nishi S."/>
            <person name="Hori S."/>
            <person name="Arai W."/>
            <person name="Tsubouchi T."/>
            <person name="Morono Y."/>
            <person name="Uchiyama I."/>
            <person name="Ito T."/>
            <person name="Fujiyama A."/>
            <person name="Inagaki F."/>
            <person name="Takami H."/>
        </authorList>
    </citation>
    <scope>NUCLEOTIDE SEQUENCE</scope>
    <source>
        <strain evidence="3">Expedition CK06-06</strain>
    </source>
</reference>
<feature type="non-terminal residue" evidence="3">
    <location>
        <position position="1"/>
    </location>
</feature>
<dbReference type="GO" id="GO:0006260">
    <property type="term" value="P:DNA replication"/>
    <property type="evidence" value="ECO:0007669"/>
    <property type="project" value="InterPro"/>
</dbReference>
<evidence type="ECO:0000256" key="1">
    <source>
        <dbReference type="SAM" id="MobiDB-lite"/>
    </source>
</evidence>
<evidence type="ECO:0000313" key="3">
    <source>
        <dbReference type="EMBL" id="GAH40520.1"/>
    </source>
</evidence>
<dbReference type="EMBL" id="BARU01015126">
    <property type="protein sequence ID" value="GAH40520.1"/>
    <property type="molecule type" value="Genomic_DNA"/>
</dbReference>
<feature type="domain" description="DNA polymerase II large subunit DP2 catalytic" evidence="2">
    <location>
        <begin position="1"/>
        <end position="119"/>
    </location>
</feature>
<gene>
    <name evidence="3" type="ORF">S03H2_26235</name>
</gene>
<feature type="non-terminal residue" evidence="3">
    <location>
        <position position="119"/>
    </location>
</feature>
<dbReference type="AlphaFoldDB" id="X1G6T0"/>
<proteinExistence type="predicted"/>
<dbReference type="InterPro" id="IPR004475">
    <property type="entry name" value="PolC_DP2"/>
</dbReference>
<comment type="caution">
    <text evidence="3">The sequence shown here is derived from an EMBL/GenBank/DDBJ whole genome shotgun (WGS) entry which is preliminary data.</text>
</comment>
<organism evidence="3">
    <name type="scientific">marine sediment metagenome</name>
    <dbReference type="NCBI Taxonomy" id="412755"/>
    <lineage>
        <taxon>unclassified sequences</taxon>
        <taxon>metagenomes</taxon>
        <taxon>ecological metagenomes</taxon>
    </lineage>
</organism>
<dbReference type="InterPro" id="IPR056172">
    <property type="entry name" value="PolC_DP2_cat_dom"/>
</dbReference>
<feature type="region of interest" description="Disordered" evidence="1">
    <location>
        <begin position="98"/>
        <end position="119"/>
    </location>
</feature>
<dbReference type="PANTHER" id="PTHR42210">
    <property type="entry name" value="DNA POLYMERASE II LARGE SUBUNIT"/>
    <property type="match status" value="1"/>
</dbReference>
<name>X1G6T0_9ZZZZ</name>
<dbReference type="Pfam" id="PF24846">
    <property type="entry name" value="PolC_DP2_cat"/>
    <property type="match status" value="1"/>
</dbReference>
<dbReference type="GO" id="GO:0003887">
    <property type="term" value="F:DNA-directed DNA polymerase activity"/>
    <property type="evidence" value="ECO:0007669"/>
    <property type="project" value="InterPro"/>
</dbReference>
<protein>
    <recommendedName>
        <fullName evidence="2">DNA polymerase II large subunit DP2 catalytic domain-containing protein</fullName>
    </recommendedName>
</protein>
<sequence>CDGDEDCVILLLDALINFSRSYLPESRGGLMDAPLVLSTRINPDEIDKEAHNLDVRFRYPLEFYEATMDYKNPKDVEGIMDLVGERIGSENQYEGFGFTHDTRNIGEGPEQSAYKTLKT</sequence>
<dbReference type="PANTHER" id="PTHR42210:SF1">
    <property type="entry name" value="DNA POLYMERASE II LARGE SUBUNIT"/>
    <property type="match status" value="1"/>
</dbReference>
<accession>X1G6T0</accession>
<dbReference type="GO" id="GO:0003677">
    <property type="term" value="F:DNA binding"/>
    <property type="evidence" value="ECO:0007669"/>
    <property type="project" value="InterPro"/>
</dbReference>